<dbReference type="Proteomes" id="UP000521872">
    <property type="component" value="Unassembled WGS sequence"/>
</dbReference>
<organism evidence="1 2">
    <name type="scientific">Agrocybe pediades</name>
    <dbReference type="NCBI Taxonomy" id="84607"/>
    <lineage>
        <taxon>Eukaryota</taxon>
        <taxon>Fungi</taxon>
        <taxon>Dikarya</taxon>
        <taxon>Basidiomycota</taxon>
        <taxon>Agaricomycotina</taxon>
        <taxon>Agaricomycetes</taxon>
        <taxon>Agaricomycetidae</taxon>
        <taxon>Agaricales</taxon>
        <taxon>Agaricineae</taxon>
        <taxon>Strophariaceae</taxon>
        <taxon>Agrocybe</taxon>
    </lineage>
</organism>
<evidence type="ECO:0000313" key="2">
    <source>
        <dbReference type="Proteomes" id="UP000521872"/>
    </source>
</evidence>
<comment type="caution">
    <text evidence="1">The sequence shown here is derived from an EMBL/GenBank/DDBJ whole genome shotgun (WGS) entry which is preliminary data.</text>
</comment>
<name>A0A8H4QZV7_9AGAR</name>
<proteinExistence type="predicted"/>
<evidence type="ECO:0000313" key="1">
    <source>
        <dbReference type="EMBL" id="KAF4620719.1"/>
    </source>
</evidence>
<reference evidence="1 2" key="1">
    <citation type="submission" date="2019-12" db="EMBL/GenBank/DDBJ databases">
        <authorList>
            <person name="Floudas D."/>
            <person name="Bentzer J."/>
            <person name="Ahren D."/>
            <person name="Johansson T."/>
            <person name="Persson P."/>
            <person name="Tunlid A."/>
        </authorList>
    </citation>
    <scope>NUCLEOTIDE SEQUENCE [LARGE SCALE GENOMIC DNA]</scope>
    <source>
        <strain evidence="1 2">CBS 102.39</strain>
    </source>
</reference>
<accession>A0A8H4QZV7</accession>
<dbReference type="AlphaFoldDB" id="A0A8H4QZV7"/>
<gene>
    <name evidence="1" type="ORF">D9613_000832</name>
</gene>
<sequence>MWSSSVEYLAFAAFLAREISSTMSSSSTHNDMVDTMKQLQDAFLMLAELQETTGPRQTFESSKEIQSFRQKIQDHEEDMRNALQDIKAGFESDIEREVAVSMSTPSIKARMSDMVRAEITKQVKEQVDEQIVEHLPQSLKEQAEESKKQVEDVKISLANSEARLQNSFVQTDYVYDRLAPILSAKGEMSPYYPVNVKSLFTYDLESAKELNRHYELTDSDNLQMNFKQFLKHIGTNVEVPVPEEGD</sequence>
<keyword evidence="2" id="KW-1185">Reference proteome</keyword>
<protein>
    <submittedName>
        <fullName evidence="1">Uncharacterized protein</fullName>
    </submittedName>
</protein>
<dbReference type="EMBL" id="JAACJL010000015">
    <property type="protein sequence ID" value="KAF4620719.1"/>
    <property type="molecule type" value="Genomic_DNA"/>
</dbReference>